<evidence type="ECO:0000313" key="3">
    <source>
        <dbReference type="Proteomes" id="UP000762676"/>
    </source>
</evidence>
<evidence type="ECO:0000256" key="1">
    <source>
        <dbReference type="SAM" id="MobiDB-lite"/>
    </source>
</evidence>
<organism evidence="2 3">
    <name type="scientific">Elysia marginata</name>
    <dbReference type="NCBI Taxonomy" id="1093978"/>
    <lineage>
        <taxon>Eukaryota</taxon>
        <taxon>Metazoa</taxon>
        <taxon>Spiralia</taxon>
        <taxon>Lophotrochozoa</taxon>
        <taxon>Mollusca</taxon>
        <taxon>Gastropoda</taxon>
        <taxon>Heterobranchia</taxon>
        <taxon>Euthyneura</taxon>
        <taxon>Panpulmonata</taxon>
        <taxon>Sacoglossa</taxon>
        <taxon>Placobranchoidea</taxon>
        <taxon>Plakobranchidae</taxon>
        <taxon>Elysia</taxon>
    </lineage>
</organism>
<feature type="region of interest" description="Disordered" evidence="1">
    <location>
        <begin position="141"/>
        <end position="164"/>
    </location>
</feature>
<feature type="compositionally biased region" description="Polar residues" evidence="1">
    <location>
        <begin position="155"/>
        <end position="164"/>
    </location>
</feature>
<accession>A0AAV4JR76</accession>
<comment type="caution">
    <text evidence="2">The sequence shown here is derived from an EMBL/GenBank/DDBJ whole genome shotgun (WGS) entry which is preliminary data.</text>
</comment>
<protein>
    <submittedName>
        <fullName evidence="2">Uncharacterized protein</fullName>
    </submittedName>
</protein>
<proteinExistence type="predicted"/>
<gene>
    <name evidence="2" type="ORF">ElyMa_003404200</name>
</gene>
<evidence type="ECO:0000313" key="2">
    <source>
        <dbReference type="EMBL" id="GFS24007.1"/>
    </source>
</evidence>
<dbReference type="AlphaFoldDB" id="A0AAV4JR76"/>
<name>A0AAV4JR76_9GAST</name>
<sequence length="164" mass="17307">MGYFEGRPRFTSRGCSVPTESTEAVLASPRNGVLVSLQPLSAGNCAVNEAVGNHLISAKNSSPQSAGNCAVNEAAGTPLHRILRQMAHLSLLRKTAKAFKAIGGYCIGTVIKDNAIAKTVAYLKKPGHMLLGITHMEISSQPPEQHKGNGWCIRSGSSVVPSRT</sequence>
<dbReference type="EMBL" id="BMAT01007014">
    <property type="protein sequence ID" value="GFS24007.1"/>
    <property type="molecule type" value="Genomic_DNA"/>
</dbReference>
<dbReference type="Proteomes" id="UP000762676">
    <property type="component" value="Unassembled WGS sequence"/>
</dbReference>
<reference evidence="2 3" key="1">
    <citation type="journal article" date="2021" name="Elife">
        <title>Chloroplast acquisition without the gene transfer in kleptoplastic sea slugs, Plakobranchus ocellatus.</title>
        <authorList>
            <person name="Maeda T."/>
            <person name="Takahashi S."/>
            <person name="Yoshida T."/>
            <person name="Shimamura S."/>
            <person name="Takaki Y."/>
            <person name="Nagai Y."/>
            <person name="Toyoda A."/>
            <person name="Suzuki Y."/>
            <person name="Arimoto A."/>
            <person name="Ishii H."/>
            <person name="Satoh N."/>
            <person name="Nishiyama T."/>
            <person name="Hasebe M."/>
            <person name="Maruyama T."/>
            <person name="Minagawa J."/>
            <person name="Obokata J."/>
            <person name="Shigenobu S."/>
        </authorList>
    </citation>
    <scope>NUCLEOTIDE SEQUENCE [LARGE SCALE GENOMIC DNA]</scope>
</reference>
<keyword evidence="3" id="KW-1185">Reference proteome</keyword>